<dbReference type="Proteomes" id="UP000807025">
    <property type="component" value="Unassembled WGS sequence"/>
</dbReference>
<organism evidence="3 4">
    <name type="scientific">Pleurotus eryngii</name>
    <name type="common">Boletus of the steppes</name>
    <dbReference type="NCBI Taxonomy" id="5323"/>
    <lineage>
        <taxon>Eukaryota</taxon>
        <taxon>Fungi</taxon>
        <taxon>Dikarya</taxon>
        <taxon>Basidiomycota</taxon>
        <taxon>Agaricomycotina</taxon>
        <taxon>Agaricomycetes</taxon>
        <taxon>Agaricomycetidae</taxon>
        <taxon>Agaricales</taxon>
        <taxon>Pleurotineae</taxon>
        <taxon>Pleurotaceae</taxon>
        <taxon>Pleurotus</taxon>
    </lineage>
</organism>
<dbReference type="InterPro" id="IPR000210">
    <property type="entry name" value="BTB/POZ_dom"/>
</dbReference>
<dbReference type="EMBL" id="MU154561">
    <property type="protein sequence ID" value="KAF9495471.1"/>
    <property type="molecule type" value="Genomic_DNA"/>
</dbReference>
<feature type="domain" description="BTB" evidence="2">
    <location>
        <begin position="149"/>
        <end position="234"/>
    </location>
</feature>
<proteinExistence type="predicted"/>
<evidence type="ECO:0000256" key="1">
    <source>
        <dbReference type="SAM" id="MobiDB-lite"/>
    </source>
</evidence>
<keyword evidence="4" id="KW-1185">Reference proteome</keyword>
<gene>
    <name evidence="3" type="ORF">BDN71DRAFT_1488902</name>
</gene>
<dbReference type="OrthoDB" id="2130750at2759"/>
<reference evidence="3" key="1">
    <citation type="submission" date="2020-11" db="EMBL/GenBank/DDBJ databases">
        <authorList>
            <consortium name="DOE Joint Genome Institute"/>
            <person name="Ahrendt S."/>
            <person name="Riley R."/>
            <person name="Andreopoulos W."/>
            <person name="Labutti K."/>
            <person name="Pangilinan J."/>
            <person name="Ruiz-Duenas F.J."/>
            <person name="Barrasa J.M."/>
            <person name="Sanchez-Garcia M."/>
            <person name="Camarero S."/>
            <person name="Miyauchi S."/>
            <person name="Serrano A."/>
            <person name="Linde D."/>
            <person name="Babiker R."/>
            <person name="Drula E."/>
            <person name="Ayuso-Fernandez I."/>
            <person name="Pacheco R."/>
            <person name="Padilla G."/>
            <person name="Ferreira P."/>
            <person name="Barriuso J."/>
            <person name="Kellner H."/>
            <person name="Castanera R."/>
            <person name="Alfaro M."/>
            <person name="Ramirez L."/>
            <person name="Pisabarro A.G."/>
            <person name="Kuo A."/>
            <person name="Tritt A."/>
            <person name="Lipzen A."/>
            <person name="He G."/>
            <person name="Yan M."/>
            <person name="Ng V."/>
            <person name="Cullen D."/>
            <person name="Martin F."/>
            <person name="Rosso M.-N."/>
            <person name="Henrissat B."/>
            <person name="Hibbett D."/>
            <person name="Martinez A.T."/>
            <person name="Grigoriev I.V."/>
        </authorList>
    </citation>
    <scope>NUCLEOTIDE SEQUENCE</scope>
    <source>
        <strain evidence="3">ATCC 90797</strain>
    </source>
</reference>
<feature type="compositionally biased region" description="Low complexity" evidence="1">
    <location>
        <begin position="648"/>
        <end position="661"/>
    </location>
</feature>
<feature type="compositionally biased region" description="Polar residues" evidence="1">
    <location>
        <begin position="662"/>
        <end position="682"/>
    </location>
</feature>
<dbReference type="InterPro" id="IPR011333">
    <property type="entry name" value="SKP1/BTB/POZ_sf"/>
</dbReference>
<feature type="region of interest" description="Disordered" evidence="1">
    <location>
        <begin position="520"/>
        <end position="762"/>
    </location>
</feature>
<dbReference type="Gene3D" id="3.30.710.10">
    <property type="entry name" value="Potassium Channel Kv1.1, Chain A"/>
    <property type="match status" value="1"/>
</dbReference>
<feature type="compositionally biased region" description="Polar residues" evidence="1">
    <location>
        <begin position="525"/>
        <end position="560"/>
    </location>
</feature>
<dbReference type="AlphaFoldDB" id="A0A9P6D781"/>
<feature type="compositionally biased region" description="Polar residues" evidence="1">
    <location>
        <begin position="621"/>
        <end position="630"/>
    </location>
</feature>
<feature type="compositionally biased region" description="Polar residues" evidence="1">
    <location>
        <begin position="572"/>
        <end position="585"/>
    </location>
</feature>
<evidence type="ECO:0000259" key="2">
    <source>
        <dbReference type="PROSITE" id="PS50097"/>
    </source>
</evidence>
<dbReference type="PROSITE" id="PS50097">
    <property type="entry name" value="BTB"/>
    <property type="match status" value="1"/>
</dbReference>
<accession>A0A9P6D781</accession>
<sequence length="914" mass="100396">MATDLPPALQEATINSTSVWQHDLGSLFHLAKDRFPDVVWTLGAEDDDQPATEENRYFSFRPNASSPLPYSSSPIGGYPTASALSLSLGLETPGVPRPPAPCVAPGTVLRLSTSINPTLFSNELEYLGEAFEFLFDSAESRDEGDAEEIHVRLALTGTFSTSHHEDSTAVFSSHRFILISHSSYFYNVLVSWPSAPKQRLGEPPTLQLLSPPFTPASLHFSLRFIYTGTLTLYDEIQARIVQEMIHDLLHAFLEFSEYERLTGSKWGTGGCRCRQCAHRAPRILEFAVADDVKNPYLERGARRALVGLFGEGWCTTEFASLTQCTRDVALKGVGKRTTPQNLFALLFAAEHAPIKFNPVIDSWADVVRDMILAARKGINDCLAGKPEELEDGERVDRVMSAIKRGTLVSAVLHLHPTEQDQVMLSETSHIRIQVDDTRMDVLRYIKKRWLTIRQDSGFDQLEGWAVKEIANELNVTVDDLNAAAQRLPVYRNSLRPELDQESDTDSMHSMRVSVLNKATTPKCGTASTMREPNSSGASVQSMARSTVSKASININSTIRRNASYPRPDSKLTPPTENVLNVSPLQSDPGDLDDQPSEQSITPSTPLPKTLVRPLSAASKRSILSRTTTTDLKPKSFRLGHPTYAVRPTSTLSSVTSDGSSTFKTANTAISRSRRTSNASTISAVRRPPVPSIDPAKLSPSSARRPPSIAPSVRSVSSTRSTSVQSTASTISTVASRRLQQRPASLPPQPKSARRPSLLQRISTAPKGDTLGIGIPYIISYKRKRFRAYARYIGGVEGEFSPWVGVEVPFGENWGDEVEPLDGEGRLARWNISNGTNGSEWNYGDDRAARWRRTEGLSSSGGFGMVKDKGLLKREGDRLSVDRAKRFRSASLSTAEAKGLFLRPQQVLCVVDAVG</sequence>
<dbReference type="Pfam" id="PF00651">
    <property type="entry name" value="BTB"/>
    <property type="match status" value="1"/>
</dbReference>
<dbReference type="SUPFAM" id="SSF54695">
    <property type="entry name" value="POZ domain"/>
    <property type="match status" value="1"/>
</dbReference>
<name>A0A9P6D781_PLEER</name>
<dbReference type="CDD" id="cd18186">
    <property type="entry name" value="BTB_POZ_ZBTB_KLHL-like"/>
    <property type="match status" value="1"/>
</dbReference>
<evidence type="ECO:0000313" key="3">
    <source>
        <dbReference type="EMBL" id="KAF9495471.1"/>
    </source>
</evidence>
<evidence type="ECO:0000313" key="4">
    <source>
        <dbReference type="Proteomes" id="UP000807025"/>
    </source>
</evidence>
<comment type="caution">
    <text evidence="3">The sequence shown here is derived from an EMBL/GenBank/DDBJ whole genome shotgun (WGS) entry which is preliminary data.</text>
</comment>
<protein>
    <recommendedName>
        <fullName evidence="2">BTB domain-containing protein</fullName>
    </recommendedName>
</protein>
<feature type="compositionally biased region" description="Low complexity" evidence="1">
    <location>
        <begin position="698"/>
        <end position="729"/>
    </location>
</feature>